<evidence type="ECO:0000256" key="1">
    <source>
        <dbReference type="RuleBase" id="RU361185"/>
    </source>
</evidence>
<name>A0A1Y2AKR4_9FUNG</name>
<evidence type="ECO:0000256" key="2">
    <source>
        <dbReference type="SAM" id="SignalP"/>
    </source>
</evidence>
<dbReference type="AlphaFoldDB" id="A0A1Y2AKR4"/>
<feature type="chain" id="PRO_5012463349" description="Glycoside hydrolase family 31 TIM barrel domain-containing protein" evidence="2">
    <location>
        <begin position="20"/>
        <end position="320"/>
    </location>
</feature>
<dbReference type="Pfam" id="PF01055">
    <property type="entry name" value="Glyco_hydro_31_2nd"/>
    <property type="match status" value="1"/>
</dbReference>
<keyword evidence="1" id="KW-0378">Hydrolase</keyword>
<keyword evidence="5" id="KW-1185">Reference proteome</keyword>
<dbReference type="GO" id="GO:0005975">
    <property type="term" value="P:carbohydrate metabolic process"/>
    <property type="evidence" value="ECO:0007669"/>
    <property type="project" value="InterPro"/>
</dbReference>
<reference evidence="4 5" key="1">
    <citation type="submission" date="2016-07" db="EMBL/GenBank/DDBJ databases">
        <title>Pervasive Adenine N6-methylation of Active Genes in Fungi.</title>
        <authorList>
            <consortium name="DOE Joint Genome Institute"/>
            <person name="Mondo S.J."/>
            <person name="Dannebaum R.O."/>
            <person name="Kuo R.C."/>
            <person name="Labutti K."/>
            <person name="Haridas S."/>
            <person name="Kuo A."/>
            <person name="Salamov A."/>
            <person name="Ahrendt S.R."/>
            <person name="Lipzen A."/>
            <person name="Sullivan W."/>
            <person name="Andreopoulos W.B."/>
            <person name="Clum A."/>
            <person name="Lindquist E."/>
            <person name="Daum C."/>
            <person name="Ramamoorthy G.K."/>
            <person name="Gryganskyi A."/>
            <person name="Culley D."/>
            <person name="Magnuson J.K."/>
            <person name="James T.Y."/>
            <person name="O'Malley M.A."/>
            <person name="Stajich J.E."/>
            <person name="Spatafora J.W."/>
            <person name="Visel A."/>
            <person name="Grigoriev I.V."/>
        </authorList>
    </citation>
    <scope>NUCLEOTIDE SEQUENCE [LARGE SCALE GENOMIC DNA]</scope>
    <source>
        <strain evidence="4 5">JEL800</strain>
    </source>
</reference>
<feature type="domain" description="Glycoside hydrolase family 31 TIM barrel" evidence="3">
    <location>
        <begin position="215"/>
        <end position="273"/>
    </location>
</feature>
<sequence length="320" mass="37098">MWLAVLILLSTTNIIDCKAQHPLFESFEVPVFNPKPSSGLIRLEFDESGIFRNFPSFAVVNRYIKPPPFLIEYPGNGRMLVKTKYLTLSYAYQHNNSFTDDSLSIEFLHSNGTTSTWKPSMDPAEGNLRGTVRNLDNYYKAPDLDCRFETDPNQHCTLGLISRTGWTLIDDTFTPRLDHQTPSTQHSISLDPKRNLDARVWEDPHDSAIRAWVVVSRYWAYNEAEFLRVVQTYHQNRVPLDVLVVDMDWHKTFMLFLSVLKEMGIRVTVNLHPADGVMAHEDVYPEIARRLGYSNNVTIPFQSTNTTFMKEFFRVGYWKY</sequence>
<organism evidence="4 5">
    <name type="scientific">Rhizoclosmatium globosum</name>
    <dbReference type="NCBI Taxonomy" id="329046"/>
    <lineage>
        <taxon>Eukaryota</taxon>
        <taxon>Fungi</taxon>
        <taxon>Fungi incertae sedis</taxon>
        <taxon>Chytridiomycota</taxon>
        <taxon>Chytridiomycota incertae sedis</taxon>
        <taxon>Chytridiomycetes</taxon>
        <taxon>Chytridiales</taxon>
        <taxon>Chytriomycetaceae</taxon>
        <taxon>Rhizoclosmatium</taxon>
    </lineage>
</organism>
<keyword evidence="1" id="KW-0326">Glycosidase</keyword>
<evidence type="ECO:0000313" key="4">
    <source>
        <dbReference type="EMBL" id="ORY22890.1"/>
    </source>
</evidence>
<dbReference type="STRING" id="329046.A0A1Y2AKR4"/>
<protein>
    <recommendedName>
        <fullName evidence="3">Glycoside hydrolase family 31 TIM barrel domain-containing protein</fullName>
    </recommendedName>
</protein>
<dbReference type="GO" id="GO:0004553">
    <property type="term" value="F:hydrolase activity, hydrolyzing O-glycosyl compounds"/>
    <property type="evidence" value="ECO:0007669"/>
    <property type="project" value="InterPro"/>
</dbReference>
<dbReference type="Proteomes" id="UP000193642">
    <property type="component" value="Unassembled WGS sequence"/>
</dbReference>
<dbReference type="EMBL" id="MCGO01000170">
    <property type="protein sequence ID" value="ORY22890.1"/>
    <property type="molecule type" value="Genomic_DNA"/>
</dbReference>
<gene>
    <name evidence="4" type="ORF">BCR33DRAFT_796829</name>
</gene>
<comment type="similarity">
    <text evidence="1">Belongs to the glycosyl hydrolase 31 family.</text>
</comment>
<dbReference type="Gene3D" id="3.20.20.80">
    <property type="entry name" value="Glycosidases"/>
    <property type="match status" value="1"/>
</dbReference>
<keyword evidence="2" id="KW-0732">Signal</keyword>
<comment type="caution">
    <text evidence="4">The sequence shown here is derived from an EMBL/GenBank/DDBJ whole genome shotgun (WGS) entry which is preliminary data.</text>
</comment>
<evidence type="ECO:0000259" key="3">
    <source>
        <dbReference type="Pfam" id="PF01055"/>
    </source>
</evidence>
<dbReference type="InterPro" id="IPR000322">
    <property type="entry name" value="Glyco_hydro_31_TIM"/>
</dbReference>
<accession>A0A1Y2AKR4</accession>
<evidence type="ECO:0000313" key="5">
    <source>
        <dbReference type="Proteomes" id="UP000193642"/>
    </source>
</evidence>
<feature type="signal peptide" evidence="2">
    <location>
        <begin position="1"/>
        <end position="19"/>
    </location>
</feature>
<proteinExistence type="inferred from homology"/>